<comment type="cofactor">
    <cofactor evidence="3">
        <name>(R)-lipoate</name>
        <dbReference type="ChEBI" id="CHEBI:83088"/>
    </cofactor>
    <text evidence="3">Binds 1 lipoyl cofactor covalently.</text>
</comment>
<dbReference type="InterPro" id="IPR000089">
    <property type="entry name" value="Biotin_lipoyl"/>
</dbReference>
<organism evidence="6 7">
    <name type="scientific">Rhodoplanes roseus</name>
    <dbReference type="NCBI Taxonomy" id="29409"/>
    <lineage>
        <taxon>Bacteria</taxon>
        <taxon>Pseudomonadati</taxon>
        <taxon>Pseudomonadota</taxon>
        <taxon>Alphaproteobacteria</taxon>
        <taxon>Hyphomicrobiales</taxon>
        <taxon>Nitrobacteraceae</taxon>
        <taxon>Rhodoplanes</taxon>
    </lineage>
</organism>
<dbReference type="PROSITE" id="PS00189">
    <property type="entry name" value="LIPOYL"/>
    <property type="match status" value="1"/>
</dbReference>
<evidence type="ECO:0000256" key="3">
    <source>
        <dbReference type="HAMAP-Rule" id="MF_00272"/>
    </source>
</evidence>
<protein>
    <recommendedName>
        <fullName evidence="3">Glycine cleavage system H protein</fullName>
    </recommendedName>
</protein>
<comment type="caution">
    <text evidence="6">The sequence shown here is derived from an EMBL/GenBank/DDBJ whole genome shotgun (WGS) entry which is preliminary data.</text>
</comment>
<dbReference type="NCBIfam" id="TIGR00527">
    <property type="entry name" value="gcvH"/>
    <property type="match status" value="1"/>
</dbReference>
<evidence type="ECO:0000259" key="5">
    <source>
        <dbReference type="PROSITE" id="PS50968"/>
    </source>
</evidence>
<dbReference type="Gene3D" id="2.40.50.100">
    <property type="match status" value="1"/>
</dbReference>
<dbReference type="InterPro" id="IPR017453">
    <property type="entry name" value="GCV_H_sub"/>
</dbReference>
<evidence type="ECO:0000256" key="2">
    <source>
        <dbReference type="ARBA" id="ARBA00022823"/>
    </source>
</evidence>
<dbReference type="InterPro" id="IPR033753">
    <property type="entry name" value="GCV_H/Fam206"/>
</dbReference>
<dbReference type="RefSeq" id="WP_111420875.1">
    <property type="nucleotide sequence ID" value="NZ_NPEX01000171.1"/>
</dbReference>
<dbReference type="EMBL" id="NPEX01000171">
    <property type="protein sequence ID" value="RAI41940.1"/>
    <property type="molecule type" value="Genomic_DNA"/>
</dbReference>
<dbReference type="SUPFAM" id="SSF51230">
    <property type="entry name" value="Single hybrid motif"/>
    <property type="match status" value="1"/>
</dbReference>
<name>A0A327KSN9_9BRAD</name>
<dbReference type="OrthoDB" id="9796712at2"/>
<dbReference type="HAMAP" id="MF_00272">
    <property type="entry name" value="GcvH"/>
    <property type="match status" value="1"/>
</dbReference>
<evidence type="ECO:0000313" key="7">
    <source>
        <dbReference type="Proteomes" id="UP000249130"/>
    </source>
</evidence>
<dbReference type="GO" id="GO:0019464">
    <property type="term" value="P:glycine decarboxylation via glycine cleavage system"/>
    <property type="evidence" value="ECO:0007669"/>
    <property type="project" value="UniProtKB-UniRule"/>
</dbReference>
<dbReference type="GO" id="GO:0005960">
    <property type="term" value="C:glycine cleavage complex"/>
    <property type="evidence" value="ECO:0007669"/>
    <property type="project" value="InterPro"/>
</dbReference>
<feature type="domain" description="Lipoyl-binding" evidence="5">
    <location>
        <begin position="17"/>
        <end position="99"/>
    </location>
</feature>
<dbReference type="PANTHER" id="PTHR11715">
    <property type="entry name" value="GLYCINE CLEAVAGE SYSTEM H PROTEIN"/>
    <property type="match status" value="1"/>
</dbReference>
<keyword evidence="7" id="KW-1185">Reference proteome</keyword>
<dbReference type="PANTHER" id="PTHR11715:SF3">
    <property type="entry name" value="GLYCINE CLEAVAGE SYSTEM H PROTEIN-RELATED"/>
    <property type="match status" value="1"/>
</dbReference>
<dbReference type="InterPro" id="IPR003016">
    <property type="entry name" value="2-oxoA_DH_lipoyl-BS"/>
</dbReference>
<evidence type="ECO:0000256" key="1">
    <source>
        <dbReference type="ARBA" id="ARBA00009249"/>
    </source>
</evidence>
<comment type="function">
    <text evidence="3">The glycine cleavage system catalyzes the degradation of glycine. The H protein shuttles the methylamine group of glycine from the P protein to the T protein.</text>
</comment>
<dbReference type="PROSITE" id="PS50968">
    <property type="entry name" value="BIOTINYL_LIPOYL"/>
    <property type="match status" value="1"/>
</dbReference>
<feature type="modified residue" description="N6-lipoyllysine" evidence="3 4">
    <location>
        <position position="58"/>
    </location>
</feature>
<accession>A0A327KSN9</accession>
<gene>
    <name evidence="3 6" type="primary">gcvH</name>
    <name evidence="6" type="ORF">CH341_20595</name>
</gene>
<evidence type="ECO:0000313" key="6">
    <source>
        <dbReference type="EMBL" id="RAI41940.1"/>
    </source>
</evidence>
<dbReference type="CDD" id="cd06848">
    <property type="entry name" value="GCS_H"/>
    <property type="match status" value="1"/>
</dbReference>
<dbReference type="Pfam" id="PF01597">
    <property type="entry name" value="GCV_H"/>
    <property type="match status" value="1"/>
</dbReference>
<dbReference type="NCBIfam" id="NF002270">
    <property type="entry name" value="PRK01202.1"/>
    <property type="match status" value="1"/>
</dbReference>
<dbReference type="AlphaFoldDB" id="A0A327KSN9"/>
<dbReference type="GO" id="GO:0005829">
    <property type="term" value="C:cytosol"/>
    <property type="evidence" value="ECO:0007669"/>
    <property type="project" value="TreeGrafter"/>
</dbReference>
<sequence>MLKFTKDHEWLRLDGDVAVVGITDHAQEQLGDLVFVDLPGVGVSFDQGATAAVVESVKAASDIYAPVAGEVTEVNEAVTAEPGLVNSDPAGQGWLFKMKLADPAQLDALLDEAGYQALIAG</sequence>
<keyword evidence="2 3" id="KW-0450">Lipoyl</keyword>
<comment type="subunit">
    <text evidence="3">The glycine cleavage system is composed of four proteins: P, T, L and H.</text>
</comment>
<dbReference type="InterPro" id="IPR002930">
    <property type="entry name" value="GCV_H"/>
</dbReference>
<evidence type="ECO:0000256" key="4">
    <source>
        <dbReference type="PIRSR" id="PIRSR617453-50"/>
    </source>
</evidence>
<proteinExistence type="inferred from homology"/>
<comment type="similarity">
    <text evidence="1 3">Belongs to the GcvH family.</text>
</comment>
<dbReference type="Proteomes" id="UP000249130">
    <property type="component" value="Unassembled WGS sequence"/>
</dbReference>
<dbReference type="GO" id="GO:0009249">
    <property type="term" value="P:protein lipoylation"/>
    <property type="evidence" value="ECO:0007669"/>
    <property type="project" value="TreeGrafter"/>
</dbReference>
<dbReference type="InterPro" id="IPR011053">
    <property type="entry name" value="Single_hybrid_motif"/>
</dbReference>
<reference evidence="6 7" key="1">
    <citation type="submission" date="2017-07" db="EMBL/GenBank/DDBJ databases">
        <title>Draft Genome Sequences of Select Purple Nonsulfur Bacteria.</title>
        <authorList>
            <person name="Lasarre B."/>
            <person name="Mckinlay J.B."/>
        </authorList>
    </citation>
    <scope>NUCLEOTIDE SEQUENCE [LARGE SCALE GENOMIC DNA]</scope>
    <source>
        <strain evidence="6 7">DSM 5909</strain>
    </source>
</reference>